<feature type="compositionally biased region" description="Basic and acidic residues" evidence="1">
    <location>
        <begin position="48"/>
        <end position="57"/>
    </location>
</feature>
<dbReference type="Proteomes" id="UP000245119">
    <property type="component" value="Linkage Group LG2"/>
</dbReference>
<reference evidence="2 3" key="1">
    <citation type="submission" date="2018-04" db="EMBL/GenBank/DDBJ databases">
        <title>The genome of golden apple snail Pomacea canaliculata provides insight into stress tolerance and invasive adaptation.</title>
        <authorList>
            <person name="Liu C."/>
            <person name="Liu B."/>
            <person name="Ren Y."/>
            <person name="Zhang Y."/>
            <person name="Wang H."/>
            <person name="Li S."/>
            <person name="Jiang F."/>
            <person name="Yin L."/>
            <person name="Zhang G."/>
            <person name="Qian W."/>
            <person name="Fan W."/>
        </authorList>
    </citation>
    <scope>NUCLEOTIDE SEQUENCE [LARGE SCALE GENOMIC DNA]</scope>
    <source>
        <strain evidence="2">SZHN2017</strain>
        <tissue evidence="2">Muscle</tissue>
    </source>
</reference>
<accession>A0A2T7PV51</accession>
<sequence>MGDEETNTQSGWGDTAQHDKTHKSPQKPTKGLGVQAGTLFTHLAALLREPRAKKGRNDGIGGFTPKDVDEGQGQPRQSLVGFPPLLPSKNYSRKRSDGRLVVAAQTMVTQEQLLATRHRHQEAVILRGPQRQHLLIHTCECLTTAQTQPFSAPGIKTLGGGCANRRTSSPERRGNKERKDWVKEVRLLSTPDSTHPKHNSSQHQASGARGLSPVCPYNAGRSALPSGNDRGTAGPTMPKEGKKKSQQHFFQNYFNGPE</sequence>
<proteinExistence type="predicted"/>
<feature type="region of interest" description="Disordered" evidence="1">
    <location>
        <begin position="47"/>
        <end position="97"/>
    </location>
</feature>
<feature type="compositionally biased region" description="Basic and acidic residues" evidence="1">
    <location>
        <begin position="168"/>
        <end position="186"/>
    </location>
</feature>
<dbReference type="AlphaFoldDB" id="A0A2T7PV51"/>
<evidence type="ECO:0000313" key="2">
    <source>
        <dbReference type="EMBL" id="PVD37299.1"/>
    </source>
</evidence>
<comment type="caution">
    <text evidence="2">The sequence shown here is derived from an EMBL/GenBank/DDBJ whole genome shotgun (WGS) entry which is preliminary data.</text>
</comment>
<feature type="region of interest" description="Disordered" evidence="1">
    <location>
        <begin position="1"/>
        <end position="35"/>
    </location>
</feature>
<feature type="region of interest" description="Disordered" evidence="1">
    <location>
        <begin position="158"/>
        <end position="258"/>
    </location>
</feature>
<evidence type="ECO:0000256" key="1">
    <source>
        <dbReference type="SAM" id="MobiDB-lite"/>
    </source>
</evidence>
<keyword evidence="3" id="KW-1185">Reference proteome</keyword>
<evidence type="ECO:0000313" key="3">
    <source>
        <dbReference type="Proteomes" id="UP000245119"/>
    </source>
</evidence>
<organism evidence="2 3">
    <name type="scientific">Pomacea canaliculata</name>
    <name type="common">Golden apple snail</name>
    <dbReference type="NCBI Taxonomy" id="400727"/>
    <lineage>
        <taxon>Eukaryota</taxon>
        <taxon>Metazoa</taxon>
        <taxon>Spiralia</taxon>
        <taxon>Lophotrochozoa</taxon>
        <taxon>Mollusca</taxon>
        <taxon>Gastropoda</taxon>
        <taxon>Caenogastropoda</taxon>
        <taxon>Architaenioglossa</taxon>
        <taxon>Ampullarioidea</taxon>
        <taxon>Ampullariidae</taxon>
        <taxon>Pomacea</taxon>
    </lineage>
</organism>
<gene>
    <name evidence="2" type="ORF">C0Q70_04298</name>
</gene>
<name>A0A2T7PV51_POMCA</name>
<protein>
    <submittedName>
        <fullName evidence="2">Uncharacterized protein</fullName>
    </submittedName>
</protein>
<dbReference type="EMBL" id="PZQS01000002">
    <property type="protein sequence ID" value="PVD37299.1"/>
    <property type="molecule type" value="Genomic_DNA"/>
</dbReference>
<feature type="compositionally biased region" description="Polar residues" evidence="1">
    <location>
        <begin position="247"/>
        <end position="258"/>
    </location>
</feature>